<organism evidence="1 2">
    <name type="scientific">Bacteroides uniformis</name>
    <dbReference type="NCBI Taxonomy" id="820"/>
    <lineage>
        <taxon>Bacteria</taxon>
        <taxon>Pseudomonadati</taxon>
        <taxon>Bacteroidota</taxon>
        <taxon>Bacteroidia</taxon>
        <taxon>Bacteroidales</taxon>
        <taxon>Bacteroidaceae</taxon>
        <taxon>Bacteroides</taxon>
    </lineage>
</organism>
<gene>
    <name evidence="1" type="ORF">GAP48_03770</name>
</gene>
<sequence length="231" mass="26079">MMERNKFTKEFSTTLVPQAALIAYRSQDTGQCFLELRKIGENGRMGEGRPVTYEFMNELTRNYSETQGGTPYGTIPGNLLYCDTRKGSEKYVWYNPPQKRMMYFKDNLGIENAEYNLPGVVYMAGTGLDIYAYKGDVPTGGTELFEAPFFNVTRSGVCLGSAKIEKPGNPTYSALLEYWEKKFWLTEFSHLGGYGNPTKSNLVLVTKAARSEAFDLDELKPLKINLKSILQ</sequence>
<protein>
    <submittedName>
        <fullName evidence="1">PRTRC system protein B</fullName>
    </submittedName>
</protein>
<comment type="caution">
    <text evidence="1">The sequence shown here is derived from an EMBL/GenBank/DDBJ whole genome shotgun (WGS) entry which is preliminary data.</text>
</comment>
<dbReference type="AlphaFoldDB" id="A0A6I0LT08"/>
<dbReference type="Pfam" id="PF14460">
    <property type="entry name" value="Prok-E2_D"/>
    <property type="match status" value="1"/>
</dbReference>
<dbReference type="EMBL" id="WCTJ01000004">
    <property type="protein sequence ID" value="KAB4257601.1"/>
    <property type="molecule type" value="Genomic_DNA"/>
</dbReference>
<dbReference type="InterPro" id="IPR032787">
    <property type="entry name" value="Prok-E2_D"/>
</dbReference>
<dbReference type="RefSeq" id="WP_151882320.1">
    <property type="nucleotide sequence ID" value="NZ_WCTH01000006.1"/>
</dbReference>
<evidence type="ECO:0000313" key="2">
    <source>
        <dbReference type="Proteomes" id="UP000487989"/>
    </source>
</evidence>
<reference evidence="1 2" key="1">
    <citation type="journal article" date="2019" name="Nat. Med.">
        <title>A library of human gut bacterial isolates paired with longitudinal multiomics data enables mechanistic microbiome research.</title>
        <authorList>
            <person name="Poyet M."/>
            <person name="Groussin M."/>
            <person name="Gibbons S.M."/>
            <person name="Avila-Pacheco J."/>
            <person name="Jiang X."/>
            <person name="Kearney S.M."/>
            <person name="Perrotta A.R."/>
            <person name="Berdy B."/>
            <person name="Zhao S."/>
            <person name="Lieberman T.D."/>
            <person name="Swanson P.K."/>
            <person name="Smith M."/>
            <person name="Roesemann S."/>
            <person name="Alexander J.E."/>
            <person name="Rich S.A."/>
            <person name="Livny J."/>
            <person name="Vlamakis H."/>
            <person name="Clish C."/>
            <person name="Bullock K."/>
            <person name="Deik A."/>
            <person name="Scott J."/>
            <person name="Pierce K.A."/>
            <person name="Xavier R.J."/>
            <person name="Alm E.J."/>
        </authorList>
    </citation>
    <scope>NUCLEOTIDE SEQUENCE [LARGE SCALE GENOMIC DNA]</scope>
    <source>
        <strain evidence="1 2">BIOML-A3</strain>
    </source>
</reference>
<accession>A0A6I0LT08</accession>
<proteinExistence type="predicted"/>
<name>A0A6I0LT08_BACUN</name>
<evidence type="ECO:0000313" key="1">
    <source>
        <dbReference type="EMBL" id="KAB4257601.1"/>
    </source>
</evidence>
<dbReference type="Proteomes" id="UP000487989">
    <property type="component" value="Unassembled WGS sequence"/>
</dbReference>